<dbReference type="InterPro" id="IPR019972">
    <property type="entry name" value="Ribosomal_uL14_CS"/>
</dbReference>
<dbReference type="GO" id="GO:0003735">
    <property type="term" value="F:structural constituent of ribosome"/>
    <property type="evidence" value="ECO:0007669"/>
    <property type="project" value="InterPro"/>
</dbReference>
<dbReference type="CDD" id="cd00337">
    <property type="entry name" value="Ribosomal_uL14"/>
    <property type="match status" value="1"/>
</dbReference>
<name>A0A2P1G881_9CRYP</name>
<dbReference type="GeneID" id="36493091"/>
<evidence type="ECO:0000256" key="3">
    <source>
        <dbReference type="ARBA" id="ARBA00023274"/>
    </source>
</evidence>
<dbReference type="AlphaFoldDB" id="A0A2P1G881"/>
<organism evidence="5">
    <name type="scientific">Storeatula sp. CCMP1868</name>
    <dbReference type="NCBI Taxonomy" id="195070"/>
    <lineage>
        <taxon>Eukaryota</taxon>
        <taxon>Cryptophyceae</taxon>
        <taxon>Pyrenomonadales</taxon>
        <taxon>Pyrenomonadaceae</taxon>
        <taxon>Storeatula</taxon>
    </lineage>
</organism>
<proteinExistence type="inferred from homology"/>
<keyword evidence="3 4" id="KW-0687">Ribonucleoprotein</keyword>
<keyword evidence="5" id="KW-0496">Mitochondrion</keyword>
<dbReference type="GO" id="GO:0005762">
    <property type="term" value="C:mitochondrial large ribosomal subunit"/>
    <property type="evidence" value="ECO:0007669"/>
    <property type="project" value="TreeGrafter"/>
</dbReference>
<dbReference type="SUPFAM" id="SSF50193">
    <property type="entry name" value="Ribosomal protein L14"/>
    <property type="match status" value="1"/>
</dbReference>
<protein>
    <submittedName>
        <fullName evidence="5">Ribosomal protein L14</fullName>
    </submittedName>
</protein>
<evidence type="ECO:0000256" key="4">
    <source>
        <dbReference type="RuleBase" id="RU003949"/>
    </source>
</evidence>
<sequence>MIQHKTLLNVSDNSGVKTVRCIKIIKNKNVLVSIFEKKVKANFKKGALSYGIIIRRKNVTKKKNGIFFSFEKNNIVLINSKQCLVGTRFFGPIPAAFRRKKLLKILCLTLTII</sequence>
<comment type="similarity">
    <text evidence="1 4">Belongs to the universal ribosomal protein uL14 family.</text>
</comment>
<dbReference type="EMBL" id="MG680943">
    <property type="protein sequence ID" value="AVM81167.1"/>
    <property type="molecule type" value="Genomic_DNA"/>
</dbReference>
<dbReference type="Pfam" id="PF00238">
    <property type="entry name" value="Ribosomal_L14"/>
    <property type="match status" value="1"/>
</dbReference>
<dbReference type="Gene3D" id="2.40.150.20">
    <property type="entry name" value="Ribosomal protein L14"/>
    <property type="match status" value="1"/>
</dbReference>
<gene>
    <name evidence="5" type="primary">rpl14</name>
    <name evidence="5" type="ORF">StoMt_p038</name>
</gene>
<evidence type="ECO:0000313" key="5">
    <source>
        <dbReference type="EMBL" id="AVM81167.1"/>
    </source>
</evidence>
<dbReference type="PANTHER" id="PTHR11761">
    <property type="entry name" value="50S/60S RIBOSOMAL PROTEIN L14/L23"/>
    <property type="match status" value="1"/>
</dbReference>
<evidence type="ECO:0000256" key="2">
    <source>
        <dbReference type="ARBA" id="ARBA00022980"/>
    </source>
</evidence>
<reference evidence="5" key="1">
    <citation type="journal article" date="2018" name="BMC Genomics">
        <title>Comparative mitochondrial genomics of cryptophyte algae: gene shuffling and dynamic mobile genetic elements.</title>
        <authorList>
            <person name="Kim J.I."/>
            <person name="Yoon H.S."/>
            <person name="Yi G."/>
            <person name="Shin W."/>
            <person name="Archibald J.M."/>
        </authorList>
    </citation>
    <scope>NUCLEOTIDE SEQUENCE</scope>
    <source>
        <strain evidence="5">CCMP1868</strain>
    </source>
</reference>
<dbReference type="InterPro" id="IPR000218">
    <property type="entry name" value="Ribosomal_uL14"/>
</dbReference>
<dbReference type="GO" id="GO:0070180">
    <property type="term" value="F:large ribosomal subunit rRNA binding"/>
    <property type="evidence" value="ECO:0007669"/>
    <property type="project" value="TreeGrafter"/>
</dbReference>
<dbReference type="HAMAP" id="MF_01367">
    <property type="entry name" value="Ribosomal_uL14"/>
    <property type="match status" value="1"/>
</dbReference>
<accession>A0A2P1G881</accession>
<dbReference type="InterPro" id="IPR036853">
    <property type="entry name" value="Ribosomal_uL14_sf"/>
</dbReference>
<dbReference type="GO" id="GO:0006412">
    <property type="term" value="P:translation"/>
    <property type="evidence" value="ECO:0007669"/>
    <property type="project" value="InterPro"/>
</dbReference>
<dbReference type="RefSeq" id="YP_009476674.1">
    <property type="nucleotide sequence ID" value="NC_037452.1"/>
</dbReference>
<keyword evidence="2 4" id="KW-0689">Ribosomal protein</keyword>
<dbReference type="PANTHER" id="PTHR11761:SF3">
    <property type="entry name" value="LARGE RIBOSOMAL SUBUNIT PROTEIN UL14M"/>
    <property type="match status" value="1"/>
</dbReference>
<dbReference type="PROSITE" id="PS00049">
    <property type="entry name" value="RIBOSOMAL_L14"/>
    <property type="match status" value="1"/>
</dbReference>
<geneLocation type="mitochondrion" evidence="5"/>
<evidence type="ECO:0000256" key="1">
    <source>
        <dbReference type="ARBA" id="ARBA00010745"/>
    </source>
</evidence>
<dbReference type="SMART" id="SM01374">
    <property type="entry name" value="Ribosomal_L14"/>
    <property type="match status" value="1"/>
</dbReference>